<protein>
    <recommendedName>
        <fullName evidence="1">Tox-MPTase3 domain-containing protein</fullName>
    </recommendedName>
</protein>
<dbReference type="Proteomes" id="UP001217838">
    <property type="component" value="Unassembled WGS sequence"/>
</dbReference>
<dbReference type="EMBL" id="JAQNDN010000001">
    <property type="protein sequence ID" value="MDC0666284.1"/>
    <property type="molecule type" value="Genomic_DNA"/>
</dbReference>
<sequence>MKLSAAIQKNYPRCTHYIRRLLPQVGQSNTIVGAMKKCAQLSASQFRRALAWGTWPELRVVALGGPYGGFNASSDPNVIMIAPFVMSRHEAGTDGVRLAKGTVVPILGATILHEMVHWGDAKDKADRAGEEGEEFERLVYGEVTYL</sequence>
<reference evidence="2 3" key="1">
    <citation type="submission" date="2022-11" db="EMBL/GenBank/DDBJ databases">
        <title>Minimal conservation of predation-associated metabolite biosynthetic gene clusters underscores biosynthetic potential of Myxococcota including descriptions for ten novel species: Archangium lansinium sp. nov., Myxococcus landrumus sp. nov., Nannocystis bai.</title>
        <authorList>
            <person name="Ahearne A."/>
            <person name="Stevens C."/>
            <person name="Dowd S."/>
        </authorList>
    </citation>
    <scope>NUCLEOTIDE SEQUENCE [LARGE SCALE GENOMIC DNA]</scope>
    <source>
        <strain evidence="2 3">NCELM</strain>
    </source>
</reference>
<gene>
    <name evidence="2" type="ORF">POL58_00985</name>
</gene>
<accession>A0ABT5AYD7</accession>
<evidence type="ECO:0000313" key="2">
    <source>
        <dbReference type="EMBL" id="MDC0666284.1"/>
    </source>
</evidence>
<evidence type="ECO:0000259" key="1">
    <source>
        <dbReference type="Pfam" id="PF15639"/>
    </source>
</evidence>
<dbReference type="InterPro" id="IPR028913">
    <property type="entry name" value="Tox-MPTase3_dom"/>
</dbReference>
<name>A0ABT5AYD7_9BACT</name>
<comment type="caution">
    <text evidence="2">The sequence shown here is derived from an EMBL/GenBank/DDBJ whole genome shotgun (WGS) entry which is preliminary data.</text>
</comment>
<organism evidence="2 3">
    <name type="scientific">Nannocystis radixulma</name>
    <dbReference type="NCBI Taxonomy" id="2995305"/>
    <lineage>
        <taxon>Bacteria</taxon>
        <taxon>Pseudomonadati</taxon>
        <taxon>Myxococcota</taxon>
        <taxon>Polyangia</taxon>
        <taxon>Nannocystales</taxon>
        <taxon>Nannocystaceae</taxon>
        <taxon>Nannocystis</taxon>
    </lineage>
</organism>
<evidence type="ECO:0000313" key="3">
    <source>
        <dbReference type="Proteomes" id="UP001217838"/>
    </source>
</evidence>
<proteinExistence type="predicted"/>
<feature type="domain" description="Tox-MPTase3" evidence="1">
    <location>
        <begin position="8"/>
        <end position="141"/>
    </location>
</feature>
<dbReference type="Pfam" id="PF15639">
    <property type="entry name" value="Tox-MPTase3"/>
    <property type="match status" value="1"/>
</dbReference>
<dbReference type="RefSeq" id="WP_271993777.1">
    <property type="nucleotide sequence ID" value="NZ_JAQNDN010000001.1"/>
</dbReference>
<keyword evidence="3" id="KW-1185">Reference proteome</keyword>